<protein>
    <submittedName>
        <fullName evidence="4">Uncharacterized protein</fullName>
    </submittedName>
</protein>
<dbReference type="Proteomes" id="UP000655225">
    <property type="component" value="Unassembled WGS sequence"/>
</dbReference>
<gene>
    <name evidence="4" type="ORF">HHK36_024577</name>
</gene>
<evidence type="ECO:0000313" key="5">
    <source>
        <dbReference type="Proteomes" id="UP000655225"/>
    </source>
</evidence>
<feature type="signal peptide" evidence="3">
    <location>
        <begin position="1"/>
        <end position="30"/>
    </location>
</feature>
<keyword evidence="5" id="KW-1185">Reference proteome</keyword>
<organism evidence="4 5">
    <name type="scientific">Tetracentron sinense</name>
    <name type="common">Spur-leaf</name>
    <dbReference type="NCBI Taxonomy" id="13715"/>
    <lineage>
        <taxon>Eukaryota</taxon>
        <taxon>Viridiplantae</taxon>
        <taxon>Streptophyta</taxon>
        <taxon>Embryophyta</taxon>
        <taxon>Tracheophyta</taxon>
        <taxon>Spermatophyta</taxon>
        <taxon>Magnoliopsida</taxon>
        <taxon>Trochodendrales</taxon>
        <taxon>Trochodendraceae</taxon>
        <taxon>Tetracentron</taxon>
    </lineage>
</organism>
<dbReference type="PRINTS" id="PR01217">
    <property type="entry name" value="PRICHEXTENSN"/>
</dbReference>
<proteinExistence type="predicted"/>
<feature type="compositionally biased region" description="Pro residues" evidence="1">
    <location>
        <begin position="57"/>
        <end position="90"/>
    </location>
</feature>
<feature type="chain" id="PRO_5032628551" evidence="3">
    <location>
        <begin position="31"/>
        <end position="134"/>
    </location>
</feature>
<evidence type="ECO:0000256" key="3">
    <source>
        <dbReference type="SAM" id="SignalP"/>
    </source>
</evidence>
<evidence type="ECO:0000256" key="1">
    <source>
        <dbReference type="SAM" id="MobiDB-lite"/>
    </source>
</evidence>
<evidence type="ECO:0000256" key="2">
    <source>
        <dbReference type="SAM" id="Phobius"/>
    </source>
</evidence>
<evidence type="ECO:0000313" key="4">
    <source>
        <dbReference type="EMBL" id="KAF8390056.1"/>
    </source>
</evidence>
<dbReference type="EMBL" id="JABCRI010000018">
    <property type="protein sequence ID" value="KAF8390056.1"/>
    <property type="molecule type" value="Genomic_DNA"/>
</dbReference>
<keyword evidence="3" id="KW-0732">Signal</keyword>
<keyword evidence="2" id="KW-0472">Membrane</keyword>
<accession>A0A834YN93</accession>
<keyword evidence="2" id="KW-0812">Transmembrane</keyword>
<dbReference type="AlphaFoldDB" id="A0A834YN93"/>
<dbReference type="OMA" id="PMIINAS"/>
<feature type="region of interest" description="Disordered" evidence="1">
    <location>
        <begin position="33"/>
        <end position="90"/>
    </location>
</feature>
<reference evidence="4 5" key="1">
    <citation type="submission" date="2020-04" db="EMBL/GenBank/DDBJ databases">
        <title>Plant Genome Project.</title>
        <authorList>
            <person name="Zhang R.-G."/>
        </authorList>
    </citation>
    <scope>NUCLEOTIDE SEQUENCE [LARGE SCALE GENOMIC DNA]</scope>
    <source>
        <strain evidence="4">YNK0</strain>
        <tissue evidence="4">Leaf</tissue>
    </source>
</reference>
<comment type="caution">
    <text evidence="4">The sequence shown here is derived from an EMBL/GenBank/DDBJ whole genome shotgun (WGS) entry which is preliminary data.</text>
</comment>
<dbReference type="PANTHER" id="PTHR35094:SF7">
    <property type="entry name" value="LEUCINE-RICH REPEAT EXTENSIN-LIKE PROTEIN 2"/>
    <property type="match status" value="1"/>
</dbReference>
<sequence>MPPTTSRSGPPILLVMLFMILLAIITPANCSTSEKLDESLTPGTPAPDSGIKCTPCNPQPPPPPPPAPRPPPPPKSPSKQNCPPPPPTPFIYIPSPPGNLYPVNPYFSGAGRKFVVGWPVLVGYGLLGGLLAFW</sequence>
<dbReference type="PANTHER" id="PTHR35094">
    <property type="entry name" value="LEUCINE-RICH REPEAT EXTENSIN-LIKE PROTEIN 2"/>
    <property type="match status" value="1"/>
</dbReference>
<keyword evidence="2" id="KW-1133">Transmembrane helix</keyword>
<name>A0A834YN93_TETSI</name>
<feature type="transmembrane region" description="Helical" evidence="2">
    <location>
        <begin position="114"/>
        <end position="133"/>
    </location>
</feature>